<dbReference type="EC" id="2.7.11.1" evidence="8"/>
<dbReference type="Pfam" id="PF00069">
    <property type="entry name" value="Pkinase"/>
    <property type="match status" value="1"/>
</dbReference>
<evidence type="ECO:0000256" key="2">
    <source>
        <dbReference type="ARBA" id="ARBA00022741"/>
    </source>
</evidence>
<dbReference type="SUPFAM" id="SSF56112">
    <property type="entry name" value="Protein kinase-like (PK-like)"/>
    <property type="match status" value="1"/>
</dbReference>
<dbReference type="OrthoDB" id="6111975at2"/>
<dbReference type="EMBL" id="SJPT01000004">
    <property type="protein sequence ID" value="TWU23421.1"/>
    <property type="molecule type" value="Genomic_DNA"/>
</dbReference>
<evidence type="ECO:0000256" key="4">
    <source>
        <dbReference type="ARBA" id="ARBA00022840"/>
    </source>
</evidence>
<keyword evidence="4 6" id="KW-0067">ATP-binding</keyword>
<name>A0A5C6CJ58_9BACT</name>
<dbReference type="InterPro" id="IPR015943">
    <property type="entry name" value="WD40/YVTN_repeat-like_dom_sf"/>
</dbReference>
<dbReference type="PROSITE" id="PS50082">
    <property type="entry name" value="WD_REPEATS_2"/>
    <property type="match status" value="1"/>
</dbReference>
<dbReference type="SMART" id="SM00220">
    <property type="entry name" value="S_TKc"/>
    <property type="match status" value="1"/>
</dbReference>
<dbReference type="GO" id="GO:0005524">
    <property type="term" value="F:ATP binding"/>
    <property type="evidence" value="ECO:0007669"/>
    <property type="project" value="UniProtKB-UniRule"/>
</dbReference>
<feature type="binding site" evidence="6">
    <location>
        <position position="131"/>
    </location>
    <ligand>
        <name>ATP</name>
        <dbReference type="ChEBI" id="CHEBI:30616"/>
    </ligand>
</feature>
<evidence type="ECO:0000256" key="3">
    <source>
        <dbReference type="ARBA" id="ARBA00022777"/>
    </source>
</evidence>
<keyword evidence="1 8" id="KW-0808">Transferase</keyword>
<dbReference type="Gene3D" id="3.30.200.20">
    <property type="entry name" value="Phosphorylase Kinase, domain 1"/>
    <property type="match status" value="1"/>
</dbReference>
<dbReference type="PROSITE" id="PS50011">
    <property type="entry name" value="PROTEIN_KINASE_DOM"/>
    <property type="match status" value="1"/>
</dbReference>
<keyword evidence="2 6" id="KW-0547">Nucleotide-binding</keyword>
<evidence type="ECO:0000313" key="9">
    <source>
        <dbReference type="Proteomes" id="UP000316304"/>
    </source>
</evidence>
<comment type="caution">
    <text evidence="8">The sequence shown here is derived from an EMBL/GenBank/DDBJ whole genome shotgun (WGS) entry which is preliminary data.</text>
</comment>
<sequence>MACKSKLSEIVATDSDLAPKSRLLSMVDGFDGDHPSDQQLDDYSNGRLDDKLLSEVDDHIAQCSTCCDRLHGLPVEDLFLDKLRTADASIQPFQNGRRIGDYRLVRMIGQGGMGIVYEAMQVSLSRRVALKVLHTANVHDVESLHRFRREARAAANLHHTNIVPIFEIGETEDCQYFAMQLIRGRSLAQVYNELRETPQTDPDLSDADLDYELHARSIAQMGAQVASALAHAHARGVVHRDIKPSNLLLDDTGVVWVADFGLAKVDDDELTQTGQLLGTLRYLSPERFRGVADERCDIYALGASLYELLVRERLFKASDRVELMQDVLHRDPPAPCHVNPNLPRDLETIVLKAIAKDSAKRYQTAAEMADDLQRFCDQEEISARRMRISERLLTAFQTRRLSHVLIAALVSGLLFSLGLLLQRVHQAERSNQTLVAAMRVGAGSDGRGPDSSHVPLTLQTTQRLQVAQRLLASRQWEDVEEQMRSGRALASLQPLSVMLDLDGAAELQDNIRLRIASILSQSPRPLTSWQQVGPIRQLRFQPEPARLLFQDGEGLIRSRSLVEPHAETAPVASVGTIDRPKMEGSNSWSKPLAWHQPRPRVSILSHDGSQVAFATANTAGAPGDSVWLIPADVTENRSFPMPRLEIPTTGSVTSIAFSDDDRYLAVGNLQGLIRVWDLAASNSTSHPLSLDAMIESLHWIERVATGQGSPSGENGTSVYTLLERGVDESSPHETARAVCMEANCVAVALRDDLARDELAESSSTMDGRQDQRNLSVLQLNFHSKTPPSAAPRSGLALTDSQPTLIHYDQPIGWLRWDAEAAVLIVGGVEGRLELLRLQPDVHVTSSLAVDFQVTCAELDLSTGRIAIGGVDDRGYGAVQLWDTHSDAALTPIGRSPMAIAEVELVAGAEAVVCHDRDGTSWRFEFSELNESAEEIQAEVQWILGYRAGPEGSPVALTSEQWDSLRQRRERTATGVASRVASGDDSQRVDNWYLQRIDEALRQQRYATARRRIEQLPSSIRQASRVKLIEGLVAMKEGQLDLAADTLRGVVAAADWVDLSDSSINILKHWLVTVESDQHKRNRSKK</sequence>
<dbReference type="InterPro" id="IPR001680">
    <property type="entry name" value="WD40_rpt"/>
</dbReference>
<feature type="domain" description="Protein kinase" evidence="7">
    <location>
        <begin position="102"/>
        <end position="376"/>
    </location>
</feature>
<evidence type="ECO:0000259" key="7">
    <source>
        <dbReference type="PROSITE" id="PS50011"/>
    </source>
</evidence>
<gene>
    <name evidence="8" type="primary">prkC_13</name>
    <name evidence="8" type="ORF">Pla52o_29570</name>
</gene>
<dbReference type="PANTHER" id="PTHR43289">
    <property type="entry name" value="MITOGEN-ACTIVATED PROTEIN KINASE KINASE KINASE 20-RELATED"/>
    <property type="match status" value="1"/>
</dbReference>
<dbReference type="InterPro" id="IPR008271">
    <property type="entry name" value="Ser/Thr_kinase_AS"/>
</dbReference>
<dbReference type="InterPro" id="IPR017441">
    <property type="entry name" value="Protein_kinase_ATP_BS"/>
</dbReference>
<dbReference type="GO" id="GO:0004674">
    <property type="term" value="F:protein serine/threonine kinase activity"/>
    <property type="evidence" value="ECO:0007669"/>
    <property type="project" value="UniProtKB-EC"/>
</dbReference>
<keyword evidence="3 8" id="KW-0418">Kinase</keyword>
<dbReference type="Proteomes" id="UP000316304">
    <property type="component" value="Unassembled WGS sequence"/>
</dbReference>
<feature type="repeat" description="WD" evidence="5">
    <location>
        <begin position="649"/>
        <end position="686"/>
    </location>
</feature>
<keyword evidence="9" id="KW-1185">Reference proteome</keyword>
<dbReference type="PROSITE" id="PS00107">
    <property type="entry name" value="PROTEIN_KINASE_ATP"/>
    <property type="match status" value="1"/>
</dbReference>
<proteinExistence type="predicted"/>
<dbReference type="CDD" id="cd14014">
    <property type="entry name" value="STKc_PknB_like"/>
    <property type="match status" value="1"/>
</dbReference>
<protein>
    <submittedName>
        <fullName evidence="8">Serine/threonine-protein kinase PrkC</fullName>
        <ecNumber evidence="8">2.7.11.1</ecNumber>
    </submittedName>
</protein>
<organism evidence="8 9">
    <name type="scientific">Novipirellula galeiformis</name>
    <dbReference type="NCBI Taxonomy" id="2528004"/>
    <lineage>
        <taxon>Bacteria</taxon>
        <taxon>Pseudomonadati</taxon>
        <taxon>Planctomycetota</taxon>
        <taxon>Planctomycetia</taxon>
        <taxon>Pirellulales</taxon>
        <taxon>Pirellulaceae</taxon>
        <taxon>Novipirellula</taxon>
    </lineage>
</organism>
<dbReference type="InterPro" id="IPR000719">
    <property type="entry name" value="Prot_kinase_dom"/>
</dbReference>
<dbReference type="PROSITE" id="PS00108">
    <property type="entry name" value="PROTEIN_KINASE_ST"/>
    <property type="match status" value="1"/>
</dbReference>
<evidence type="ECO:0000256" key="6">
    <source>
        <dbReference type="PROSITE-ProRule" id="PRU10141"/>
    </source>
</evidence>
<accession>A0A5C6CJ58</accession>
<reference evidence="8 9" key="1">
    <citation type="submission" date="2019-02" db="EMBL/GenBank/DDBJ databases">
        <title>Deep-cultivation of Planctomycetes and their phenomic and genomic characterization uncovers novel biology.</title>
        <authorList>
            <person name="Wiegand S."/>
            <person name="Jogler M."/>
            <person name="Boedeker C."/>
            <person name="Pinto D."/>
            <person name="Vollmers J."/>
            <person name="Rivas-Marin E."/>
            <person name="Kohn T."/>
            <person name="Peeters S.H."/>
            <person name="Heuer A."/>
            <person name="Rast P."/>
            <person name="Oberbeckmann S."/>
            <person name="Bunk B."/>
            <person name="Jeske O."/>
            <person name="Meyerdierks A."/>
            <person name="Storesund J.E."/>
            <person name="Kallscheuer N."/>
            <person name="Luecker S."/>
            <person name="Lage O.M."/>
            <person name="Pohl T."/>
            <person name="Merkel B.J."/>
            <person name="Hornburger P."/>
            <person name="Mueller R.-W."/>
            <person name="Bruemmer F."/>
            <person name="Labrenz M."/>
            <person name="Spormann A.M."/>
            <person name="Op Den Camp H."/>
            <person name="Overmann J."/>
            <person name="Amann R."/>
            <person name="Jetten M.S.M."/>
            <person name="Mascher T."/>
            <person name="Medema M.H."/>
            <person name="Devos D.P."/>
            <person name="Kaster A.-K."/>
            <person name="Ovreas L."/>
            <person name="Rohde M."/>
            <person name="Galperin M.Y."/>
            <person name="Jogler C."/>
        </authorList>
    </citation>
    <scope>NUCLEOTIDE SEQUENCE [LARGE SCALE GENOMIC DNA]</scope>
    <source>
        <strain evidence="8 9">Pla52o</strain>
    </source>
</reference>
<keyword evidence="5" id="KW-0853">WD repeat</keyword>
<dbReference type="Gene3D" id="2.130.10.10">
    <property type="entry name" value="YVTN repeat-like/Quinoprotein amine dehydrogenase"/>
    <property type="match status" value="1"/>
</dbReference>
<dbReference type="InterPro" id="IPR036322">
    <property type="entry name" value="WD40_repeat_dom_sf"/>
</dbReference>
<dbReference type="SUPFAM" id="SSF50978">
    <property type="entry name" value="WD40 repeat-like"/>
    <property type="match status" value="1"/>
</dbReference>
<dbReference type="SMART" id="SM00320">
    <property type="entry name" value="WD40"/>
    <property type="match status" value="2"/>
</dbReference>
<dbReference type="AlphaFoldDB" id="A0A5C6CJ58"/>
<evidence type="ECO:0000256" key="5">
    <source>
        <dbReference type="PROSITE-ProRule" id="PRU00221"/>
    </source>
</evidence>
<evidence type="ECO:0000256" key="1">
    <source>
        <dbReference type="ARBA" id="ARBA00022679"/>
    </source>
</evidence>
<dbReference type="PANTHER" id="PTHR43289:SF34">
    <property type="entry name" value="SERINE_THREONINE-PROTEIN KINASE YBDM-RELATED"/>
    <property type="match status" value="1"/>
</dbReference>
<dbReference type="RefSeq" id="WP_146595129.1">
    <property type="nucleotide sequence ID" value="NZ_SJPT01000004.1"/>
</dbReference>
<dbReference type="Gene3D" id="1.10.510.10">
    <property type="entry name" value="Transferase(Phosphotransferase) domain 1"/>
    <property type="match status" value="1"/>
</dbReference>
<evidence type="ECO:0000313" key="8">
    <source>
        <dbReference type="EMBL" id="TWU23421.1"/>
    </source>
</evidence>
<dbReference type="InterPro" id="IPR011009">
    <property type="entry name" value="Kinase-like_dom_sf"/>
</dbReference>